<dbReference type="GO" id="GO:0000976">
    <property type="term" value="F:transcription cis-regulatory region binding"/>
    <property type="evidence" value="ECO:0007669"/>
    <property type="project" value="TreeGrafter"/>
</dbReference>
<dbReference type="EMBL" id="LSBJ02000007">
    <property type="protein sequence ID" value="OAQ61390.1"/>
    <property type="molecule type" value="Genomic_DNA"/>
</dbReference>
<feature type="repeat" description="ANK" evidence="4">
    <location>
        <begin position="910"/>
        <end position="942"/>
    </location>
</feature>
<evidence type="ECO:0000256" key="5">
    <source>
        <dbReference type="SAM" id="Coils"/>
    </source>
</evidence>
<dbReference type="GO" id="GO:0005634">
    <property type="term" value="C:nucleus"/>
    <property type="evidence" value="ECO:0007669"/>
    <property type="project" value="TreeGrafter"/>
</dbReference>
<dbReference type="KEGG" id="pchm:VFPPC_09235"/>
<evidence type="ECO:0000259" key="6">
    <source>
        <dbReference type="Pfam" id="PF05057"/>
    </source>
</evidence>
<sequence>MGDTTSENFLRVIVDPDDACVDIVAVHGLNPFNTKFHAERTWTVHSDSDRGALWLRDFLPKQLPNARVMLFGYNSNVAFETSISGVREQASNLLNRLQLKRRDAANRPIVFIAHSLGGIVVKQALVETKLNPTYEVIGRLTYGIAFFGTPHQGSDKAGLGEIVATVTRAVRRDVPNSFMESLKKDTLFSNELIENFKHQLEDRHIISFFETKPYKKHGLKLGLIVDKKSATLGLPGTRETSIGLDSDHDEMCKFASADDDMYEQVAGNIIQLVERAVEDAKHRQRLADLALPIASPGDGNNRIAAQEQLKIAKDQLQAQVNLVQKRTSDMEQECHQLFRLTNSNRDITYEWYKDQVRERVDGTCMWLLEHKHFQSWLTRESGPLLITADPGCGKSVLAKYLIDYGLPQSSTICYFFFKDHDQNTVRQALCALLHQLFNQKLPLIKYALPYYIKHGKGLINSTRSLWEILQMAINNNEAGPVIVVLDALDECAELDFANLMQNIRSQVCSSRSKHSKLKYLLTSRPYNEITSKFRDLLEPFPSMRIPGEEDSETISQEVNRVITYRVNQLRTKDPTKGQMEGLSPEIKRHLKRRLQKITHRTYLWVHLMFDYLDKEDFKRTKKGVDSAITAFPRSINEAYEQILNKSKDDPIVRKTLCIMLAASRPLTLAEMNIAVNLDNKAQSIYDLDLESEEDFITHLRSWCGLFISVHDGNIYFLHQTAREFLLADLMSPSNVRPQLQWYQSITIQHAHAVFAEVCLLYLNLFNSGVSPPDTPDTTGSEVSQSVDWEALLDYAATHWVVHLRKGDMVDNSAMATATLKVCDPNVHEAWFDIYWEPPPYRPKEFTNLMMASFLGLKAVAMLALEGGAETEAKDSFGRTSLHWAAYEGHEAIVEMLLDKGVDINAHDANCGCTPLWLAASKGHESICRLLVYNGAHIDATDNCGQTPLLCAAMEGHCAVVNLLASDGADVEAKDKHGWTALLRASTNGHDNIVKLLTSKGAKLEAREELNGRTSLLCAAGEGHCSIVEIFLRHGADIEDVDKHDNTPLLLAAWSGYAATVEILLKSGANTESKDCLGGSSLLYAVENGHIATVQYLLDYGAKIESKDDRGRTVLQLAQLNHDEAIITLLQREQQKFYPRKRHRRTY</sequence>
<evidence type="ECO:0000256" key="3">
    <source>
        <dbReference type="ARBA" id="ARBA00023043"/>
    </source>
</evidence>
<dbReference type="Pfam" id="PF05057">
    <property type="entry name" value="DUF676"/>
    <property type="match status" value="1"/>
</dbReference>
<dbReference type="RefSeq" id="XP_018139094.1">
    <property type="nucleotide sequence ID" value="XM_018287805.1"/>
</dbReference>
<dbReference type="InterPro" id="IPR054471">
    <property type="entry name" value="GPIID_WHD"/>
</dbReference>
<dbReference type="PROSITE" id="PS50088">
    <property type="entry name" value="ANK_REPEAT"/>
    <property type="match status" value="7"/>
</dbReference>
<dbReference type="SUPFAM" id="SSF53474">
    <property type="entry name" value="alpha/beta-Hydrolases"/>
    <property type="match status" value="1"/>
</dbReference>
<dbReference type="PROSITE" id="PS50297">
    <property type="entry name" value="ANK_REP_REGION"/>
    <property type="match status" value="7"/>
</dbReference>
<feature type="repeat" description="ANK" evidence="4">
    <location>
        <begin position="1076"/>
        <end position="1108"/>
    </location>
</feature>
<dbReference type="GeneID" id="28851799"/>
<dbReference type="InterPro" id="IPR029058">
    <property type="entry name" value="AB_hydrolase_fold"/>
</dbReference>
<dbReference type="Pfam" id="PF13637">
    <property type="entry name" value="Ank_4"/>
    <property type="match status" value="1"/>
</dbReference>
<dbReference type="InterPro" id="IPR056884">
    <property type="entry name" value="NPHP3-like_N"/>
</dbReference>
<dbReference type="PANTHER" id="PTHR24193:SF121">
    <property type="entry name" value="ADA2A-CONTAINING COMPLEX COMPONENT 3, ISOFORM D"/>
    <property type="match status" value="1"/>
</dbReference>
<evidence type="ECO:0000256" key="4">
    <source>
        <dbReference type="PROSITE-ProRule" id="PRU00023"/>
    </source>
</evidence>
<comment type="similarity">
    <text evidence="1">Belongs to the putative lipase ROG1 family.</text>
</comment>
<evidence type="ECO:0000256" key="2">
    <source>
        <dbReference type="ARBA" id="ARBA00022737"/>
    </source>
</evidence>
<accession>A0A179F7S6</accession>
<feature type="repeat" description="ANK" evidence="4">
    <location>
        <begin position="943"/>
        <end position="975"/>
    </location>
</feature>
<organism evidence="10 11">
    <name type="scientific">Pochonia chlamydosporia 170</name>
    <dbReference type="NCBI Taxonomy" id="1380566"/>
    <lineage>
        <taxon>Eukaryota</taxon>
        <taxon>Fungi</taxon>
        <taxon>Dikarya</taxon>
        <taxon>Ascomycota</taxon>
        <taxon>Pezizomycotina</taxon>
        <taxon>Sordariomycetes</taxon>
        <taxon>Hypocreomycetidae</taxon>
        <taxon>Hypocreales</taxon>
        <taxon>Clavicipitaceae</taxon>
        <taxon>Pochonia</taxon>
    </lineage>
</organism>
<dbReference type="Pfam" id="PF24883">
    <property type="entry name" value="NPHP3_N"/>
    <property type="match status" value="1"/>
</dbReference>
<dbReference type="InterPro" id="IPR002110">
    <property type="entry name" value="Ankyrin_rpt"/>
</dbReference>
<evidence type="ECO:0000259" key="9">
    <source>
        <dbReference type="Pfam" id="PF24883"/>
    </source>
</evidence>
<keyword evidence="11" id="KW-1185">Reference proteome</keyword>
<dbReference type="Pfam" id="PF23239">
    <property type="entry name" value="DUF7069"/>
    <property type="match status" value="1"/>
</dbReference>
<feature type="repeat" description="ANK" evidence="4">
    <location>
        <begin position="1010"/>
        <end position="1042"/>
    </location>
</feature>
<feature type="domain" description="DUF676" evidence="6">
    <location>
        <begin position="61"/>
        <end position="133"/>
    </location>
</feature>
<name>A0A179F7S6_METCM</name>
<dbReference type="Proteomes" id="UP000078397">
    <property type="component" value="Unassembled WGS sequence"/>
</dbReference>
<dbReference type="Pfam" id="PF22939">
    <property type="entry name" value="WHD_GPIID"/>
    <property type="match status" value="1"/>
</dbReference>
<dbReference type="SUPFAM" id="SSF52540">
    <property type="entry name" value="P-loop containing nucleoside triphosphate hydrolases"/>
    <property type="match status" value="1"/>
</dbReference>
<dbReference type="SUPFAM" id="SSF48403">
    <property type="entry name" value="Ankyrin repeat"/>
    <property type="match status" value="1"/>
</dbReference>
<reference evidence="10 11" key="1">
    <citation type="journal article" date="2016" name="PLoS Pathog.">
        <title>Biosynthesis of antibiotic leucinostatins in bio-control fungus Purpureocillium lilacinum and their inhibition on phytophthora revealed by genome mining.</title>
        <authorList>
            <person name="Wang G."/>
            <person name="Liu Z."/>
            <person name="Lin R."/>
            <person name="Li E."/>
            <person name="Mao Z."/>
            <person name="Ling J."/>
            <person name="Yang Y."/>
            <person name="Yin W.B."/>
            <person name="Xie B."/>
        </authorList>
    </citation>
    <scope>NUCLEOTIDE SEQUENCE [LARGE SCALE GENOMIC DNA]</scope>
    <source>
        <strain evidence="10">170</strain>
    </source>
</reference>
<evidence type="ECO:0000313" key="11">
    <source>
        <dbReference type="Proteomes" id="UP000078397"/>
    </source>
</evidence>
<feature type="domain" description="GPI inositol-deacylase winged helix" evidence="7">
    <location>
        <begin position="643"/>
        <end position="728"/>
    </location>
</feature>
<dbReference type="AlphaFoldDB" id="A0A179F7S6"/>
<dbReference type="PRINTS" id="PR01415">
    <property type="entry name" value="ANKYRIN"/>
</dbReference>
<dbReference type="Gene3D" id="3.40.50.300">
    <property type="entry name" value="P-loop containing nucleotide triphosphate hydrolases"/>
    <property type="match status" value="1"/>
</dbReference>
<evidence type="ECO:0000259" key="7">
    <source>
        <dbReference type="Pfam" id="PF22939"/>
    </source>
</evidence>
<dbReference type="GO" id="GO:0045944">
    <property type="term" value="P:positive regulation of transcription by RNA polymerase II"/>
    <property type="evidence" value="ECO:0007669"/>
    <property type="project" value="TreeGrafter"/>
</dbReference>
<dbReference type="InterPro" id="IPR036770">
    <property type="entry name" value="Ankyrin_rpt-contain_sf"/>
</dbReference>
<dbReference type="OrthoDB" id="163438at2759"/>
<evidence type="ECO:0000313" key="10">
    <source>
        <dbReference type="EMBL" id="OAQ61390.1"/>
    </source>
</evidence>
<feature type="repeat" description="ANK" evidence="4">
    <location>
        <begin position="976"/>
        <end position="1008"/>
    </location>
</feature>
<dbReference type="Gene3D" id="1.25.40.20">
    <property type="entry name" value="Ankyrin repeat-containing domain"/>
    <property type="match status" value="3"/>
</dbReference>
<keyword evidence="3 4" id="KW-0040">ANK repeat</keyword>
<dbReference type="InterPro" id="IPR050663">
    <property type="entry name" value="Ankyrin-SOCS_Box"/>
</dbReference>
<evidence type="ECO:0000259" key="8">
    <source>
        <dbReference type="Pfam" id="PF23239"/>
    </source>
</evidence>
<keyword evidence="5" id="KW-0175">Coiled coil</keyword>
<dbReference type="InterPro" id="IPR027417">
    <property type="entry name" value="P-loop_NTPase"/>
</dbReference>
<dbReference type="InterPro" id="IPR055497">
    <property type="entry name" value="DUF7069"/>
</dbReference>
<evidence type="ECO:0000256" key="1">
    <source>
        <dbReference type="ARBA" id="ARBA00007920"/>
    </source>
</evidence>
<dbReference type="Gene3D" id="3.40.50.1820">
    <property type="entry name" value="alpha/beta hydrolase"/>
    <property type="match status" value="1"/>
</dbReference>
<protein>
    <submittedName>
        <fullName evidence="10">Ankyrin repeat domain-containing protein</fullName>
    </submittedName>
</protein>
<feature type="domain" description="DUF7069" evidence="8">
    <location>
        <begin position="554"/>
        <end position="628"/>
    </location>
</feature>
<feature type="repeat" description="ANK" evidence="4">
    <location>
        <begin position="876"/>
        <end position="908"/>
    </location>
</feature>
<feature type="repeat" description="ANK" evidence="4">
    <location>
        <begin position="1043"/>
        <end position="1075"/>
    </location>
</feature>
<gene>
    <name evidence="10" type="ORF">VFPPC_09235</name>
</gene>
<dbReference type="PANTHER" id="PTHR24193">
    <property type="entry name" value="ANKYRIN REPEAT PROTEIN"/>
    <property type="match status" value="1"/>
</dbReference>
<dbReference type="Pfam" id="PF12796">
    <property type="entry name" value="Ank_2"/>
    <property type="match status" value="2"/>
</dbReference>
<comment type="caution">
    <text evidence="10">The sequence shown here is derived from an EMBL/GenBank/DDBJ whole genome shotgun (WGS) entry which is preliminary data.</text>
</comment>
<feature type="coiled-coil region" evidence="5">
    <location>
        <begin position="306"/>
        <end position="333"/>
    </location>
</feature>
<proteinExistence type="inferred from homology"/>
<dbReference type="STRING" id="1380566.A0A179F7S6"/>
<keyword evidence="2" id="KW-0677">Repeat</keyword>
<dbReference type="InterPro" id="IPR007751">
    <property type="entry name" value="DUF676_lipase-like"/>
</dbReference>
<dbReference type="SMART" id="SM00248">
    <property type="entry name" value="ANK"/>
    <property type="match status" value="8"/>
</dbReference>
<dbReference type="Pfam" id="PF00023">
    <property type="entry name" value="Ank"/>
    <property type="match status" value="2"/>
</dbReference>
<feature type="domain" description="Nephrocystin 3-like N-terminal" evidence="9">
    <location>
        <begin position="362"/>
        <end position="524"/>
    </location>
</feature>